<accession>A0AAI8YEH0</accession>
<dbReference type="InterPro" id="IPR000383">
    <property type="entry name" value="Xaa-Pro-like_dom"/>
</dbReference>
<dbReference type="Pfam" id="PF02129">
    <property type="entry name" value="Peptidase_S15"/>
    <property type="match status" value="1"/>
</dbReference>
<dbReference type="AlphaFoldDB" id="A0AAI8YEH0"/>
<dbReference type="Proteomes" id="UP001295740">
    <property type="component" value="Unassembled WGS sequence"/>
</dbReference>
<dbReference type="SUPFAM" id="SSF53474">
    <property type="entry name" value="alpha/beta-Hydrolases"/>
    <property type="match status" value="1"/>
</dbReference>
<evidence type="ECO:0000259" key="2">
    <source>
        <dbReference type="Pfam" id="PF02129"/>
    </source>
</evidence>
<proteinExistence type="predicted"/>
<dbReference type="InterPro" id="IPR029058">
    <property type="entry name" value="AB_hydrolase_fold"/>
</dbReference>
<gene>
    <name evidence="3" type="ORF">KHLLAP_LOCUS2220</name>
</gene>
<evidence type="ECO:0000256" key="1">
    <source>
        <dbReference type="SAM" id="SignalP"/>
    </source>
</evidence>
<evidence type="ECO:0000313" key="3">
    <source>
        <dbReference type="EMBL" id="CAJ2501752.1"/>
    </source>
</evidence>
<dbReference type="EMBL" id="CAUWAG010000003">
    <property type="protein sequence ID" value="CAJ2501752.1"/>
    <property type="molecule type" value="Genomic_DNA"/>
</dbReference>
<name>A0AAI8YEH0_9PEZI</name>
<organism evidence="3 4">
    <name type="scientific">Anthostomella pinea</name>
    <dbReference type="NCBI Taxonomy" id="933095"/>
    <lineage>
        <taxon>Eukaryota</taxon>
        <taxon>Fungi</taxon>
        <taxon>Dikarya</taxon>
        <taxon>Ascomycota</taxon>
        <taxon>Pezizomycotina</taxon>
        <taxon>Sordariomycetes</taxon>
        <taxon>Xylariomycetidae</taxon>
        <taxon>Xylariales</taxon>
        <taxon>Xylariaceae</taxon>
        <taxon>Anthostomella</taxon>
    </lineage>
</organism>
<sequence>MKLSKTLLLLGAHCGAALGQTNSTNGTSPAIYPLSTDDFFSFFLQEMLAMSASGGAATGEVLRAAAQITPGDFESVYTEFKFLADSLHSTATSINVTRFPVSAREAYLRAASYYRASVFFLVGNQTDPRLFDIWDIATSDFDIAQSLSAIPGERVVVKGDGFDIPVIFWKSPQSPDGPVPTILLGNGYDAPQEESYHELGREILDRGWNVVTYEGPGQPTVRRDQGIGFIHDWWTVVTPVVDYLETRDEVDNQRIALGGISFGGTLAPLAASKEHRIAAVLAIDGLYSLQKSTMSQFPTDLTALFESGNQTAFDAYMNAVLASPQAPTQFKWFIQQGLWTFNTDSPYDWFTRLGEISLNEEVLGNITCPVFVGRGQDDDTAGGQEKEVADILGDKGYYHEFQTALGAGEHCQLGAESQLAQVTMDWLAGVFEDIS</sequence>
<dbReference type="PANTHER" id="PTHR22946:SF12">
    <property type="entry name" value="CONIDIAL PIGMENT BIOSYNTHESIS PROTEIN AYG1 (AFU_ORTHOLOGUE AFUA_2G17550)"/>
    <property type="match status" value="1"/>
</dbReference>
<dbReference type="PANTHER" id="PTHR22946">
    <property type="entry name" value="DIENELACTONE HYDROLASE DOMAIN-CONTAINING PROTEIN-RELATED"/>
    <property type="match status" value="1"/>
</dbReference>
<keyword evidence="4" id="KW-1185">Reference proteome</keyword>
<feature type="domain" description="Xaa-Pro dipeptidyl-peptidase-like" evidence="2">
    <location>
        <begin position="172"/>
        <end position="292"/>
    </location>
</feature>
<dbReference type="Gene3D" id="1.20.1440.110">
    <property type="entry name" value="acylaminoacyl peptidase"/>
    <property type="match status" value="1"/>
</dbReference>
<feature type="chain" id="PRO_5042514896" evidence="1">
    <location>
        <begin position="20"/>
        <end position="435"/>
    </location>
</feature>
<evidence type="ECO:0000313" key="4">
    <source>
        <dbReference type="Proteomes" id="UP001295740"/>
    </source>
</evidence>
<reference evidence="3" key="1">
    <citation type="submission" date="2023-10" db="EMBL/GenBank/DDBJ databases">
        <authorList>
            <person name="Hackl T."/>
        </authorList>
    </citation>
    <scope>NUCLEOTIDE SEQUENCE</scope>
</reference>
<dbReference type="GO" id="GO:0016787">
    <property type="term" value="F:hydrolase activity"/>
    <property type="evidence" value="ECO:0007669"/>
    <property type="project" value="InterPro"/>
</dbReference>
<comment type="caution">
    <text evidence="3">The sequence shown here is derived from an EMBL/GenBank/DDBJ whole genome shotgun (WGS) entry which is preliminary data.</text>
</comment>
<dbReference type="InterPro" id="IPR050261">
    <property type="entry name" value="FrsA_esterase"/>
</dbReference>
<dbReference type="Gene3D" id="3.40.50.1820">
    <property type="entry name" value="alpha/beta hydrolase"/>
    <property type="match status" value="1"/>
</dbReference>
<feature type="signal peptide" evidence="1">
    <location>
        <begin position="1"/>
        <end position="19"/>
    </location>
</feature>
<protein>
    <submittedName>
        <fullName evidence="3">Uu.00g046050.m01.CDS01</fullName>
    </submittedName>
</protein>
<keyword evidence="1" id="KW-0732">Signal</keyword>